<reference evidence="11" key="1">
    <citation type="submission" date="2018-06" db="EMBL/GenBank/DDBJ databases">
        <authorList>
            <person name="Helene L.C."/>
            <person name="Dall'Agnol R."/>
            <person name="Delamuta J.R."/>
            <person name="Hungria M."/>
        </authorList>
    </citation>
    <scope>NUCLEOTIDE SEQUENCE [LARGE SCALE GENOMIC DNA]</scope>
    <source>
        <strain evidence="11">AC99b</strain>
    </source>
</reference>
<keyword evidence="5 8" id="KW-0472">Membrane</keyword>
<dbReference type="EMBL" id="QMBP01000010">
    <property type="protein sequence ID" value="RAZ88841.1"/>
    <property type="molecule type" value="Genomic_DNA"/>
</dbReference>
<comment type="subcellular location">
    <subcellularLocation>
        <location evidence="1">Cell membrane</location>
        <topology evidence="1">Multi-pass membrane protein</topology>
    </subcellularLocation>
    <subcellularLocation>
        <location evidence="6">Membrane</location>
        <topology evidence="6">Multi-pass membrane protein</topology>
    </subcellularLocation>
</comment>
<evidence type="ECO:0000256" key="3">
    <source>
        <dbReference type="ARBA" id="ARBA00022692"/>
    </source>
</evidence>
<organism evidence="10 11">
    <name type="scientific">Mesorhizobium hawassense</name>
    <dbReference type="NCBI Taxonomy" id="1209954"/>
    <lineage>
        <taxon>Bacteria</taxon>
        <taxon>Pseudomonadati</taxon>
        <taxon>Pseudomonadota</taxon>
        <taxon>Alphaproteobacteria</taxon>
        <taxon>Hyphomicrobiales</taxon>
        <taxon>Phyllobacteriaceae</taxon>
        <taxon>Mesorhizobium</taxon>
    </lineage>
</organism>
<dbReference type="AlphaFoldDB" id="A0A330HJE2"/>
<dbReference type="GO" id="GO:0005886">
    <property type="term" value="C:plasma membrane"/>
    <property type="evidence" value="ECO:0007669"/>
    <property type="project" value="UniProtKB-SubCell"/>
</dbReference>
<feature type="domain" description="MotA/TolQ/ExbB proton channel" evidence="9">
    <location>
        <begin position="131"/>
        <end position="182"/>
    </location>
</feature>
<keyword evidence="2" id="KW-1003">Cell membrane</keyword>
<gene>
    <name evidence="10" type="ORF">DPM33_20610</name>
</gene>
<protein>
    <recommendedName>
        <fullName evidence="9">MotA/TolQ/ExbB proton channel domain-containing protein</fullName>
    </recommendedName>
</protein>
<keyword evidence="11" id="KW-1185">Reference proteome</keyword>
<proteinExistence type="inferred from homology"/>
<dbReference type="Pfam" id="PF01618">
    <property type="entry name" value="MotA_ExbB"/>
    <property type="match status" value="1"/>
</dbReference>
<keyword evidence="6" id="KW-0653">Protein transport</keyword>
<evidence type="ECO:0000256" key="8">
    <source>
        <dbReference type="SAM" id="Phobius"/>
    </source>
</evidence>
<evidence type="ECO:0000256" key="7">
    <source>
        <dbReference type="SAM" id="MobiDB-lite"/>
    </source>
</evidence>
<keyword evidence="3 8" id="KW-0812">Transmembrane</keyword>
<comment type="caution">
    <text evidence="10">The sequence shown here is derived from an EMBL/GenBank/DDBJ whole genome shotgun (WGS) entry which is preliminary data.</text>
</comment>
<keyword evidence="6" id="KW-0813">Transport</keyword>
<evidence type="ECO:0000313" key="11">
    <source>
        <dbReference type="Proteomes" id="UP000251558"/>
    </source>
</evidence>
<feature type="region of interest" description="Disordered" evidence="7">
    <location>
        <begin position="1"/>
        <end position="28"/>
    </location>
</feature>
<dbReference type="Proteomes" id="UP000251558">
    <property type="component" value="Unassembled WGS sequence"/>
</dbReference>
<evidence type="ECO:0000256" key="6">
    <source>
        <dbReference type="RuleBase" id="RU004057"/>
    </source>
</evidence>
<dbReference type="OrthoDB" id="4045at2"/>
<feature type="transmembrane region" description="Helical" evidence="8">
    <location>
        <begin position="127"/>
        <end position="148"/>
    </location>
</feature>
<feature type="transmembrane region" description="Helical" evidence="8">
    <location>
        <begin position="63"/>
        <end position="83"/>
    </location>
</feature>
<feature type="transmembrane region" description="Helical" evidence="8">
    <location>
        <begin position="168"/>
        <end position="186"/>
    </location>
</feature>
<sequence length="198" mass="21347">MDRKRRSGKMVDIYSRENAPRQKPWPSPVAQKLWPEQAADLGSHAVGRRLSDTHSDHGAPKAFLSRFIVLQAIGTAGIVGLWAVGVAGKPFAGNNAFLCWLIAAIGALGILCVFFRRWRDVDWLATHVVRIGLLGTVVGLIVAFSAARAGGTADPNAIRSMIGSVIDGMYVALYATLLGIATNLWLKINLRLLGNFDG</sequence>
<evidence type="ECO:0000256" key="1">
    <source>
        <dbReference type="ARBA" id="ARBA00004651"/>
    </source>
</evidence>
<dbReference type="InterPro" id="IPR002898">
    <property type="entry name" value="MotA_ExbB_proton_chnl"/>
</dbReference>
<feature type="transmembrane region" description="Helical" evidence="8">
    <location>
        <begin position="95"/>
        <end position="115"/>
    </location>
</feature>
<keyword evidence="4 8" id="KW-1133">Transmembrane helix</keyword>
<name>A0A330HJE2_9HYPH</name>
<dbReference type="GO" id="GO:0015031">
    <property type="term" value="P:protein transport"/>
    <property type="evidence" value="ECO:0007669"/>
    <property type="project" value="UniProtKB-KW"/>
</dbReference>
<evidence type="ECO:0000259" key="9">
    <source>
        <dbReference type="Pfam" id="PF01618"/>
    </source>
</evidence>
<evidence type="ECO:0000313" key="10">
    <source>
        <dbReference type="EMBL" id="RAZ88841.1"/>
    </source>
</evidence>
<evidence type="ECO:0000256" key="4">
    <source>
        <dbReference type="ARBA" id="ARBA00022989"/>
    </source>
</evidence>
<accession>A0A330HJE2</accession>
<comment type="similarity">
    <text evidence="6">Belongs to the exbB/tolQ family.</text>
</comment>
<evidence type="ECO:0000256" key="2">
    <source>
        <dbReference type="ARBA" id="ARBA00022475"/>
    </source>
</evidence>
<evidence type="ECO:0000256" key="5">
    <source>
        <dbReference type="ARBA" id="ARBA00023136"/>
    </source>
</evidence>
<reference evidence="10 11" key="2">
    <citation type="submission" date="2018-07" db="EMBL/GenBank/DDBJ databases">
        <title>Diversity of Mesorhizobium strains in Brazil.</title>
        <authorList>
            <person name="Helene L.C.F."/>
            <person name="Dall'Agnol R."/>
            <person name="Delamuta J.R.M."/>
            <person name="Hungria M."/>
        </authorList>
    </citation>
    <scope>NUCLEOTIDE SEQUENCE [LARGE SCALE GENOMIC DNA]</scope>
    <source>
        <strain evidence="10 11">AC99b</strain>
    </source>
</reference>